<feature type="compositionally biased region" description="Basic and acidic residues" evidence="1">
    <location>
        <begin position="272"/>
        <end position="301"/>
    </location>
</feature>
<dbReference type="EMBL" id="BQNB010020942">
    <property type="protein sequence ID" value="GJU01216.1"/>
    <property type="molecule type" value="Genomic_DNA"/>
</dbReference>
<sequence length="367" mass="41976">MGLSIKNFDGSSLDSYFPYSHRKYFNGKPIGINESYMIWLHYTRYTKSWKEAKNFVSFCFRENEGYELKEFGARLVCDEDLEQDTNLSMFPTLSQHGGGVTLTSPRDVSKIKIAKTANFAKHPRESSKKDRRNRREIRRLKPGHIIGDKQRQGFLYKQETASKSRQARDGKQESSSKSRQARVDKKETGGKQETAIDEKAENTVKECTNWKDKKKDKEQEALLISEDTAFVITGENIGPKPNPASKRNFIVPIQARYGKQESSSKIRQARVVKQDAASKSRQARVDKKETGGKQETAIDEKAENTVKECTNWKDKKKDKEQEALLISEDTAFVITGENIGSNRVKPNPMDNHTRCQTSSYKKRLQTV</sequence>
<evidence type="ECO:0000313" key="3">
    <source>
        <dbReference type="Proteomes" id="UP001151760"/>
    </source>
</evidence>
<feature type="region of interest" description="Disordered" evidence="1">
    <location>
        <begin position="339"/>
        <end position="367"/>
    </location>
</feature>
<reference evidence="2" key="1">
    <citation type="journal article" date="2022" name="Int. J. Mol. Sci.">
        <title>Draft Genome of Tanacetum Coccineum: Genomic Comparison of Closely Related Tanacetum-Family Plants.</title>
        <authorList>
            <person name="Yamashiro T."/>
            <person name="Shiraishi A."/>
            <person name="Nakayama K."/>
            <person name="Satake H."/>
        </authorList>
    </citation>
    <scope>NUCLEOTIDE SEQUENCE</scope>
</reference>
<reference evidence="2" key="2">
    <citation type="submission" date="2022-01" db="EMBL/GenBank/DDBJ databases">
        <authorList>
            <person name="Yamashiro T."/>
            <person name="Shiraishi A."/>
            <person name="Satake H."/>
            <person name="Nakayama K."/>
        </authorList>
    </citation>
    <scope>NUCLEOTIDE SEQUENCE</scope>
</reference>
<dbReference type="Proteomes" id="UP001151760">
    <property type="component" value="Unassembled WGS sequence"/>
</dbReference>
<feature type="compositionally biased region" description="Basic and acidic residues" evidence="1">
    <location>
        <begin position="160"/>
        <end position="200"/>
    </location>
</feature>
<feature type="compositionally biased region" description="Basic residues" evidence="1">
    <location>
        <begin position="129"/>
        <end position="142"/>
    </location>
</feature>
<evidence type="ECO:0000313" key="2">
    <source>
        <dbReference type="EMBL" id="GJU01216.1"/>
    </source>
</evidence>
<comment type="caution">
    <text evidence="2">The sequence shown here is derived from an EMBL/GenBank/DDBJ whole genome shotgun (WGS) entry which is preliminary data.</text>
</comment>
<feature type="region of interest" description="Disordered" evidence="1">
    <location>
        <begin position="260"/>
        <end position="301"/>
    </location>
</feature>
<accession>A0ABQ5IMD3</accession>
<feature type="region of interest" description="Disordered" evidence="1">
    <location>
        <begin position="118"/>
        <end position="200"/>
    </location>
</feature>
<keyword evidence="3" id="KW-1185">Reference proteome</keyword>
<protein>
    <submittedName>
        <fullName evidence="2">Uncharacterized protein</fullName>
    </submittedName>
</protein>
<organism evidence="2 3">
    <name type="scientific">Tanacetum coccineum</name>
    <dbReference type="NCBI Taxonomy" id="301880"/>
    <lineage>
        <taxon>Eukaryota</taxon>
        <taxon>Viridiplantae</taxon>
        <taxon>Streptophyta</taxon>
        <taxon>Embryophyta</taxon>
        <taxon>Tracheophyta</taxon>
        <taxon>Spermatophyta</taxon>
        <taxon>Magnoliopsida</taxon>
        <taxon>eudicotyledons</taxon>
        <taxon>Gunneridae</taxon>
        <taxon>Pentapetalae</taxon>
        <taxon>asterids</taxon>
        <taxon>campanulids</taxon>
        <taxon>Asterales</taxon>
        <taxon>Asteraceae</taxon>
        <taxon>Asteroideae</taxon>
        <taxon>Anthemideae</taxon>
        <taxon>Anthemidinae</taxon>
        <taxon>Tanacetum</taxon>
    </lineage>
</organism>
<name>A0ABQ5IMD3_9ASTR</name>
<evidence type="ECO:0000256" key="1">
    <source>
        <dbReference type="SAM" id="MobiDB-lite"/>
    </source>
</evidence>
<proteinExistence type="predicted"/>
<gene>
    <name evidence="2" type="ORF">Tco_1111554</name>
</gene>